<sequence length="245" mass="25969">MAKTNKSQVSLNQGLLGGSEQFQPALTAAGDFMTANVDTNPDFFWALEGAEPLSFGVVVEVTIKAFSEISLRRTKLTPEGTSLCINAYDANLSWKGLGGFYNLANHFADNGLYMWYSPGAVQSSMGLAINHQVMGPLFNKLTADKPYEGLFAGDSAGTLAFNSGRLFTRHNITLNGNKIVINIKTAITAPSGGGVTGTGGHVVNPGVAVLVSDMAVDPTRRQAADSTIIIDGIAKQSNKYTIRYG</sequence>
<dbReference type="STRING" id="2656787.A0A370TGE1"/>
<dbReference type="EMBL" id="NPIC01000008">
    <property type="protein sequence ID" value="RDL33967.1"/>
    <property type="molecule type" value="Genomic_DNA"/>
</dbReference>
<dbReference type="InterPro" id="IPR016169">
    <property type="entry name" value="FAD-bd_PCMH_sub2"/>
</dbReference>
<accession>A0A370TGE1</accession>
<dbReference type="Gene3D" id="3.30.465.10">
    <property type="match status" value="1"/>
</dbReference>
<dbReference type="GO" id="GO:0050660">
    <property type="term" value="F:flavin adenine dinucleotide binding"/>
    <property type="evidence" value="ECO:0007669"/>
    <property type="project" value="InterPro"/>
</dbReference>
<keyword evidence="2" id="KW-1185">Reference proteome</keyword>
<dbReference type="RefSeq" id="XP_031867249.1">
    <property type="nucleotide sequence ID" value="XM_032016958.1"/>
</dbReference>
<protein>
    <submittedName>
        <fullName evidence="1">Uncharacterized protein</fullName>
    </submittedName>
</protein>
<evidence type="ECO:0000313" key="2">
    <source>
        <dbReference type="Proteomes" id="UP000254866"/>
    </source>
</evidence>
<dbReference type="GeneID" id="43601184"/>
<dbReference type="AlphaFoldDB" id="A0A370TGE1"/>
<proteinExistence type="predicted"/>
<dbReference type="Proteomes" id="UP000254866">
    <property type="component" value="Unassembled WGS sequence"/>
</dbReference>
<evidence type="ECO:0000313" key="1">
    <source>
        <dbReference type="EMBL" id="RDL33967.1"/>
    </source>
</evidence>
<gene>
    <name evidence="1" type="ORF">BP5553_08335</name>
</gene>
<reference evidence="1 2" key="1">
    <citation type="journal article" date="2018" name="IMA Fungus">
        <title>IMA Genome-F 9: Draft genome sequence of Annulohypoxylon stygium, Aspergillus mulundensis, Berkeleyomyces basicola (syn. Thielaviopsis basicola), Ceratocystis smalleyi, two Cercospora beticola strains, Coleophoma cylindrospora, Fusarium fracticaudum, Phialophora cf. hyalina, and Morchella septimelata.</title>
        <authorList>
            <person name="Wingfield B.D."/>
            <person name="Bills G.F."/>
            <person name="Dong Y."/>
            <person name="Huang W."/>
            <person name="Nel W.J."/>
            <person name="Swalarsk-Parry B.S."/>
            <person name="Vaghefi N."/>
            <person name="Wilken P.M."/>
            <person name="An Z."/>
            <person name="de Beer Z.W."/>
            <person name="De Vos L."/>
            <person name="Chen L."/>
            <person name="Duong T.A."/>
            <person name="Gao Y."/>
            <person name="Hammerbacher A."/>
            <person name="Kikkert J.R."/>
            <person name="Li Y."/>
            <person name="Li H."/>
            <person name="Li K."/>
            <person name="Li Q."/>
            <person name="Liu X."/>
            <person name="Ma X."/>
            <person name="Naidoo K."/>
            <person name="Pethybridge S.J."/>
            <person name="Sun J."/>
            <person name="Steenkamp E.T."/>
            <person name="van der Nest M.A."/>
            <person name="van Wyk S."/>
            <person name="Wingfield M.J."/>
            <person name="Xiong C."/>
            <person name="Yue Q."/>
            <person name="Zhang X."/>
        </authorList>
    </citation>
    <scope>NUCLEOTIDE SEQUENCE [LARGE SCALE GENOMIC DNA]</scope>
    <source>
        <strain evidence="1 2">BP 5553</strain>
    </source>
</reference>
<dbReference type="OrthoDB" id="9983560at2759"/>
<name>A0A370TGE1_9HELO</name>
<dbReference type="SUPFAM" id="SSF56176">
    <property type="entry name" value="FAD-binding/transporter-associated domain-like"/>
    <property type="match status" value="1"/>
</dbReference>
<dbReference type="InterPro" id="IPR036318">
    <property type="entry name" value="FAD-bd_PCMH-like_sf"/>
</dbReference>
<organism evidence="1 2">
    <name type="scientific">Venustampulla echinocandica</name>
    <dbReference type="NCBI Taxonomy" id="2656787"/>
    <lineage>
        <taxon>Eukaryota</taxon>
        <taxon>Fungi</taxon>
        <taxon>Dikarya</taxon>
        <taxon>Ascomycota</taxon>
        <taxon>Pezizomycotina</taxon>
        <taxon>Leotiomycetes</taxon>
        <taxon>Helotiales</taxon>
        <taxon>Pleuroascaceae</taxon>
        <taxon>Venustampulla</taxon>
    </lineage>
</organism>
<comment type="caution">
    <text evidence="1">The sequence shown here is derived from an EMBL/GenBank/DDBJ whole genome shotgun (WGS) entry which is preliminary data.</text>
</comment>